<organism evidence="3 4">
    <name type="scientific">Bacillus paranthracis</name>
    <dbReference type="NCBI Taxonomy" id="2026186"/>
    <lineage>
        <taxon>Bacteria</taxon>
        <taxon>Bacillati</taxon>
        <taxon>Bacillota</taxon>
        <taxon>Bacilli</taxon>
        <taxon>Bacillales</taxon>
        <taxon>Bacillaceae</taxon>
        <taxon>Bacillus</taxon>
        <taxon>Bacillus cereus group</taxon>
    </lineage>
</organism>
<feature type="transmembrane region" description="Helical" evidence="2">
    <location>
        <begin position="46"/>
        <end position="67"/>
    </location>
</feature>
<name>A0A9X8S982_9BACI</name>
<proteinExistence type="predicted"/>
<keyword evidence="2" id="KW-1133">Transmembrane helix</keyword>
<dbReference type="RefSeq" id="WP_086717683.1">
    <property type="nucleotide sequence ID" value="NZ_FWZC01000027.1"/>
</dbReference>
<dbReference type="AlphaFoldDB" id="A0A9X8S982"/>
<feature type="transmembrane region" description="Helical" evidence="2">
    <location>
        <begin position="79"/>
        <end position="102"/>
    </location>
</feature>
<comment type="caution">
    <text evidence="3">The sequence shown here is derived from an EMBL/GenBank/DDBJ whole genome shotgun (WGS) entry which is preliminary data.</text>
</comment>
<reference evidence="3 4" key="1">
    <citation type="submission" date="2017-04" db="EMBL/GenBank/DDBJ databases">
        <authorList>
            <person name="Criscuolo A."/>
        </authorList>
    </citation>
    <scope>NUCLEOTIDE SEQUENCE [LARGE SCALE GENOMIC DNA]</scope>
    <source>
        <strain evidence="3">16-00221</strain>
    </source>
</reference>
<dbReference type="Proteomes" id="UP000194435">
    <property type="component" value="Unassembled WGS sequence"/>
</dbReference>
<evidence type="ECO:0000313" key="4">
    <source>
        <dbReference type="Proteomes" id="UP000194435"/>
    </source>
</evidence>
<keyword evidence="2" id="KW-0812">Transmembrane</keyword>
<evidence type="ECO:0000256" key="1">
    <source>
        <dbReference type="SAM" id="MobiDB-lite"/>
    </source>
</evidence>
<feature type="compositionally biased region" description="Low complexity" evidence="1">
    <location>
        <begin position="313"/>
        <end position="328"/>
    </location>
</feature>
<sequence length="450" mass="51345">MKFFKTKYIFSSIVILFVLSIFISLVETPKAEYSFGYILGLSFYLFLTWGIFLSVIIFLITLVIGIIRKNRKESPKKMFITSAISISTSVILFILLGVVAIITENVSESLNETEQKSVASASQNNLIVEKTIDAGDFRIYRSSEETRWIFYDNAMFEDNFDGFKFQINPLALSNKSEFYQNKYLGAVGSLFTISNESSSNFRFNSTELQITTNKNHPLNQNDNTNKIKNTTFKPGDKINDPKQGMITFISDSTDLETVDWVNFKFEIAQLNENGDVVKNKKYNIKFNITNHFTDTQTEIKKPDQNEVSPTKPSNGSSNSTLSGTNDNNKQIKKYSLESDITSLIEDKITNAEIDKIEVNEHLGTQEDGDYIALIHLKFKPKNSNETTLKLIDLYNNEIGAQLAKQKEIQEVTIFWEAPYIKEDMNIVKANLQRNGDNMIFNNTWIAPLMK</sequence>
<accession>A0A9X8S982</accession>
<protein>
    <submittedName>
        <fullName evidence="3">Uncharacterized protein</fullName>
    </submittedName>
</protein>
<evidence type="ECO:0000256" key="2">
    <source>
        <dbReference type="SAM" id="Phobius"/>
    </source>
</evidence>
<keyword evidence="2" id="KW-0472">Membrane</keyword>
<evidence type="ECO:0000313" key="3">
    <source>
        <dbReference type="EMBL" id="SMD89574.1"/>
    </source>
</evidence>
<dbReference type="EMBL" id="FWZC01000027">
    <property type="protein sequence ID" value="SMD89574.1"/>
    <property type="molecule type" value="Genomic_DNA"/>
</dbReference>
<gene>
    <name evidence="3" type="ORF">BACERE00221_01300</name>
</gene>
<feature type="transmembrane region" description="Helical" evidence="2">
    <location>
        <begin position="7"/>
        <end position="26"/>
    </location>
</feature>
<feature type="region of interest" description="Disordered" evidence="1">
    <location>
        <begin position="295"/>
        <end position="328"/>
    </location>
</feature>